<organism evidence="1 2">
    <name type="scientific">Legionella geestiana</name>
    <dbReference type="NCBI Taxonomy" id="45065"/>
    <lineage>
        <taxon>Bacteria</taxon>
        <taxon>Pseudomonadati</taxon>
        <taxon>Pseudomonadota</taxon>
        <taxon>Gammaproteobacteria</taxon>
        <taxon>Legionellales</taxon>
        <taxon>Legionellaceae</taxon>
        <taxon>Legionella</taxon>
    </lineage>
</organism>
<dbReference type="RefSeq" id="WP_028387307.1">
    <property type="nucleotide sequence ID" value="NZ_CAAAHN010000005.1"/>
</dbReference>
<comment type="caution">
    <text evidence="1">The sequence shown here is derived from an EMBL/GenBank/DDBJ whole genome shotgun (WGS) entry which is preliminary data.</text>
</comment>
<dbReference type="Proteomes" id="UP000054785">
    <property type="component" value="Unassembled WGS sequence"/>
</dbReference>
<dbReference type="STRING" id="45065.Lgee_2157"/>
<dbReference type="AlphaFoldDB" id="A0A0W0TLJ3"/>
<sequence length="123" mass="13227">MSKRIFFVAGLLASLFLGACARDLPAGEYDTSEVGKIKQVASGTIISKRAVKFHSKTQEQSTAANPGTEFVDGGKGFVYVVKLNSGTIVSVAQAEDLKLKVGQRVLVVYGRHTRILPDNSRVD</sequence>
<dbReference type="OrthoDB" id="5651190at2"/>
<reference evidence="1 2" key="1">
    <citation type="submission" date="2015-11" db="EMBL/GenBank/DDBJ databases">
        <title>Genomic analysis of 38 Legionella species identifies large and diverse effector repertoires.</title>
        <authorList>
            <person name="Burstein D."/>
            <person name="Amaro F."/>
            <person name="Zusman T."/>
            <person name="Lifshitz Z."/>
            <person name="Cohen O."/>
            <person name="Gilbert J.A."/>
            <person name="Pupko T."/>
            <person name="Shuman H.A."/>
            <person name="Segal G."/>
        </authorList>
    </citation>
    <scope>NUCLEOTIDE SEQUENCE [LARGE SCALE GENOMIC DNA]</scope>
    <source>
        <strain evidence="1 2">ATCC 49504</strain>
    </source>
</reference>
<accession>A0A0W0TLJ3</accession>
<protein>
    <submittedName>
        <fullName evidence="1">Uncharacterized protein</fullName>
    </submittedName>
</protein>
<dbReference type="PATRIC" id="fig|45065.4.peg.2346"/>
<evidence type="ECO:0000313" key="1">
    <source>
        <dbReference type="EMBL" id="KTC96474.1"/>
    </source>
</evidence>
<name>A0A0W0TLJ3_9GAMM</name>
<keyword evidence="2" id="KW-1185">Reference proteome</keyword>
<evidence type="ECO:0000313" key="2">
    <source>
        <dbReference type="Proteomes" id="UP000054785"/>
    </source>
</evidence>
<gene>
    <name evidence="1" type="ORF">Lgee_2157</name>
</gene>
<proteinExistence type="predicted"/>
<dbReference type="PROSITE" id="PS51257">
    <property type="entry name" value="PROKAR_LIPOPROTEIN"/>
    <property type="match status" value="1"/>
</dbReference>
<dbReference type="EMBL" id="LNYC01000074">
    <property type="protein sequence ID" value="KTC96474.1"/>
    <property type="molecule type" value="Genomic_DNA"/>
</dbReference>